<protein>
    <submittedName>
        <fullName evidence="1">Uncharacterized protein</fullName>
    </submittedName>
</protein>
<accession>A0A6C0LU77</accession>
<proteinExistence type="predicted"/>
<sequence>MGRMSEVPRTIRSRNDFGADNVNLPENVLSNASVRARMDNPQFAIDRGTTFKTEKMTPIGDLSERIAAHQFSANQTPISTYKHLKLDGNEQRVAAAEYELDRKKILYNINNRA</sequence>
<evidence type="ECO:0000313" key="1">
    <source>
        <dbReference type="EMBL" id="QHU33565.1"/>
    </source>
</evidence>
<dbReference type="EMBL" id="MN740558">
    <property type="protein sequence ID" value="QHU33565.1"/>
    <property type="molecule type" value="Genomic_DNA"/>
</dbReference>
<dbReference type="AlphaFoldDB" id="A0A6C0LU77"/>
<organism evidence="1">
    <name type="scientific">viral metagenome</name>
    <dbReference type="NCBI Taxonomy" id="1070528"/>
    <lineage>
        <taxon>unclassified sequences</taxon>
        <taxon>metagenomes</taxon>
        <taxon>organismal metagenomes</taxon>
    </lineage>
</organism>
<reference evidence="1" key="1">
    <citation type="journal article" date="2020" name="Nature">
        <title>Giant virus diversity and host interactions through global metagenomics.</title>
        <authorList>
            <person name="Schulz F."/>
            <person name="Roux S."/>
            <person name="Paez-Espino D."/>
            <person name="Jungbluth S."/>
            <person name="Walsh D.A."/>
            <person name="Denef V.J."/>
            <person name="McMahon K.D."/>
            <person name="Konstantinidis K.T."/>
            <person name="Eloe-Fadrosh E.A."/>
            <person name="Kyrpides N.C."/>
            <person name="Woyke T."/>
        </authorList>
    </citation>
    <scope>NUCLEOTIDE SEQUENCE</scope>
    <source>
        <strain evidence="1">GVMAG-S-1016704-121</strain>
    </source>
</reference>
<name>A0A6C0LU77_9ZZZZ</name>